<protein>
    <submittedName>
        <fullName evidence="4">Uncharacterized protein</fullName>
    </submittedName>
</protein>
<dbReference type="EMBL" id="CAAALY010131776">
    <property type="protein sequence ID" value="VEL32228.1"/>
    <property type="molecule type" value="Genomic_DNA"/>
</dbReference>
<gene>
    <name evidence="4" type="ORF">PXEA_LOCUS25668</name>
</gene>
<dbReference type="Proteomes" id="UP000784294">
    <property type="component" value="Unassembled WGS sequence"/>
</dbReference>
<evidence type="ECO:0000256" key="1">
    <source>
        <dbReference type="ARBA" id="ARBA00006788"/>
    </source>
</evidence>
<name>A0A3S5CS82_9PLAT</name>
<evidence type="ECO:0000256" key="3">
    <source>
        <dbReference type="ARBA" id="ARBA00023054"/>
    </source>
</evidence>
<evidence type="ECO:0000313" key="4">
    <source>
        <dbReference type="EMBL" id="VEL32228.1"/>
    </source>
</evidence>
<dbReference type="AlphaFoldDB" id="A0A3S5CS82"/>
<dbReference type="OrthoDB" id="7959977at2759"/>
<keyword evidence="5" id="KW-1185">Reference proteome</keyword>
<evidence type="ECO:0000256" key="2">
    <source>
        <dbReference type="ARBA" id="ARBA00022553"/>
    </source>
</evidence>
<keyword evidence="3" id="KW-0175">Coiled coil</keyword>
<dbReference type="Pfam" id="PF07763">
    <property type="entry name" value="FEZ"/>
    <property type="match status" value="1"/>
</dbReference>
<proteinExistence type="inferred from homology"/>
<comment type="caution">
    <text evidence="4">The sequence shown here is derived from an EMBL/GenBank/DDBJ whole genome shotgun (WGS) entry which is preliminary data.</text>
</comment>
<organism evidence="4 5">
    <name type="scientific">Protopolystoma xenopodis</name>
    <dbReference type="NCBI Taxonomy" id="117903"/>
    <lineage>
        <taxon>Eukaryota</taxon>
        <taxon>Metazoa</taxon>
        <taxon>Spiralia</taxon>
        <taxon>Lophotrochozoa</taxon>
        <taxon>Platyhelminthes</taxon>
        <taxon>Monogenea</taxon>
        <taxon>Polyopisthocotylea</taxon>
        <taxon>Polystomatidea</taxon>
        <taxon>Polystomatidae</taxon>
        <taxon>Protopolystoma</taxon>
    </lineage>
</organism>
<sequence length="212" mass="23885">MLEELDSCVREYSAYLVEELAYREELDFEQEQKDIFMARLDELHSRLDRRHRRASMPCNHILDAISFKKAHFSPIANQNFLFLPNISDNYEKDNVPPVVSGSSVHTAAQAAVNVASAAASAMRRKLRMSRSTEDASRDIAKLSAGDSGHRISGFQESDPEALELIDHTHQLTEDEMLLSEEHHCSISSGVTRPSRAISFLSGPPMFILFNSY</sequence>
<comment type="similarity">
    <text evidence="1">Belongs to the zygin family.</text>
</comment>
<keyword evidence="2" id="KW-0597">Phosphoprotein</keyword>
<dbReference type="InterPro" id="IPR011680">
    <property type="entry name" value="FEZ"/>
</dbReference>
<accession>A0A3S5CS82</accession>
<evidence type="ECO:0000313" key="5">
    <source>
        <dbReference type="Proteomes" id="UP000784294"/>
    </source>
</evidence>
<reference evidence="4" key="1">
    <citation type="submission" date="2018-11" db="EMBL/GenBank/DDBJ databases">
        <authorList>
            <consortium name="Pathogen Informatics"/>
        </authorList>
    </citation>
    <scope>NUCLEOTIDE SEQUENCE</scope>
</reference>